<comment type="caution">
    <text evidence="2">The sequence shown here is derived from an EMBL/GenBank/DDBJ whole genome shotgun (WGS) entry which is preliminary data.</text>
</comment>
<protein>
    <submittedName>
        <fullName evidence="2">Uncharacterized protein</fullName>
    </submittedName>
</protein>
<evidence type="ECO:0000256" key="1">
    <source>
        <dbReference type="SAM" id="MobiDB-lite"/>
    </source>
</evidence>
<dbReference type="Proteomes" id="UP000186817">
    <property type="component" value="Unassembled WGS sequence"/>
</dbReference>
<sequence length="782" mass="84590">MDSSRPSERSVSEERAVVLEEREMEGIEAEEPSHVAEDNSADFPQAWVGNTSNSDAVAGALSPLQELADPLQDSQAPLLASQAGPQEYADALDAVEEDALLEFQALQDKVTSATDPSAEAVQQLQAYARSAWKAAAGEELSPEDVASKVGQADKSTVEAFHQAWTKQLYDVKEVYEAINFHHKPASTTLREFIKDHCLGFFSELLANKSPNPAKAQADTKLVSMAPAVLATACCRVAVANGLPPDGHVLFAAFQGQCAYYWQGADGALKNTPLQGSDSDWNVGATKLPLIVQGDSATGKDNVKRVVLQWLDFLSSKTQLPATKALLQGNVTLTGLLEELKANRGQLQVINGELEKILNRRKDKMLQEADIIELLDGTAAFGKRTGIDHSCLAPVVWALLGTQLGVYAREMGSESNGRLRFVMVAIDPKLVQQTTFEEKLVPHKQSNHLLAGVLHEILTLQQKPQEVLAPVCPAPAGSQESPRMMVPAPRAIRASQEPPTGSPSDVRTIRLREPKAKRAKTTQPAPKQREPTIMAVPAMIWSPAATLVLAGVSDGSGKACTEKGNCAGSSVVTKHAGKAYGAIATANVAARNGLLRLALGANAPADASIRLLDVLAAIPRMELCSVNQFLAEKHISMQRATVDKQRADQKAPAEDEIIPDLQPIEFAGRRLLDGLAAHEPTAEETELFSLAENPGIPYKINQKSVWYNFRQLHFSRTRKRQEGLLRYGGSQVLNTFGTAAGWGELLDSLVESQHVRNVTVPGKHYAAGYEARSLIYCAMRIRC</sequence>
<proteinExistence type="predicted"/>
<gene>
    <name evidence="2" type="ORF">AK812_SmicGene14433</name>
</gene>
<evidence type="ECO:0000313" key="2">
    <source>
        <dbReference type="EMBL" id="OLQ02712.1"/>
    </source>
</evidence>
<dbReference type="EMBL" id="LSRX01000257">
    <property type="protein sequence ID" value="OLQ02712.1"/>
    <property type="molecule type" value="Genomic_DNA"/>
</dbReference>
<accession>A0A1Q9E5L9</accession>
<feature type="compositionally biased region" description="Basic and acidic residues" evidence="1">
    <location>
        <begin position="1"/>
        <end position="37"/>
    </location>
</feature>
<keyword evidence="3" id="KW-1185">Reference proteome</keyword>
<name>A0A1Q9E5L9_SYMMI</name>
<feature type="region of interest" description="Disordered" evidence="1">
    <location>
        <begin position="1"/>
        <end position="54"/>
    </location>
</feature>
<evidence type="ECO:0000313" key="3">
    <source>
        <dbReference type="Proteomes" id="UP000186817"/>
    </source>
</evidence>
<dbReference type="OrthoDB" id="411031at2759"/>
<reference evidence="2 3" key="1">
    <citation type="submission" date="2016-02" db="EMBL/GenBank/DDBJ databases">
        <title>Genome analysis of coral dinoflagellate symbionts highlights evolutionary adaptations to a symbiotic lifestyle.</title>
        <authorList>
            <person name="Aranda M."/>
            <person name="Li Y."/>
            <person name="Liew Y.J."/>
            <person name="Baumgarten S."/>
            <person name="Simakov O."/>
            <person name="Wilson M."/>
            <person name="Piel J."/>
            <person name="Ashoor H."/>
            <person name="Bougouffa S."/>
            <person name="Bajic V.B."/>
            <person name="Ryu T."/>
            <person name="Ravasi T."/>
            <person name="Bayer T."/>
            <person name="Micklem G."/>
            <person name="Kim H."/>
            <person name="Bhak J."/>
            <person name="Lajeunesse T.C."/>
            <person name="Voolstra C.R."/>
        </authorList>
    </citation>
    <scope>NUCLEOTIDE SEQUENCE [LARGE SCALE GENOMIC DNA]</scope>
    <source>
        <strain evidence="2 3">CCMP2467</strain>
    </source>
</reference>
<organism evidence="2 3">
    <name type="scientific">Symbiodinium microadriaticum</name>
    <name type="common">Dinoflagellate</name>
    <name type="synonym">Zooxanthella microadriatica</name>
    <dbReference type="NCBI Taxonomy" id="2951"/>
    <lineage>
        <taxon>Eukaryota</taxon>
        <taxon>Sar</taxon>
        <taxon>Alveolata</taxon>
        <taxon>Dinophyceae</taxon>
        <taxon>Suessiales</taxon>
        <taxon>Symbiodiniaceae</taxon>
        <taxon>Symbiodinium</taxon>
    </lineage>
</organism>
<dbReference type="AlphaFoldDB" id="A0A1Q9E5L9"/>